<dbReference type="Proteomes" id="UP000274131">
    <property type="component" value="Unassembled WGS sequence"/>
</dbReference>
<evidence type="ECO:0000256" key="7">
    <source>
        <dbReference type="SAM" id="MobiDB-lite"/>
    </source>
</evidence>
<evidence type="ECO:0000256" key="4">
    <source>
        <dbReference type="ARBA" id="ARBA00022807"/>
    </source>
</evidence>
<dbReference type="AlphaFoldDB" id="A0A0N4VR90"/>
<feature type="active site" evidence="5 6">
    <location>
        <position position="210"/>
    </location>
</feature>
<reference evidence="11" key="1">
    <citation type="submission" date="2017-02" db="UniProtKB">
        <authorList>
            <consortium name="WormBaseParasite"/>
        </authorList>
    </citation>
    <scope>IDENTIFICATION</scope>
</reference>
<dbReference type="InterPro" id="IPR022684">
    <property type="entry name" value="Calpain_cysteine_protease"/>
</dbReference>
<evidence type="ECO:0000256" key="6">
    <source>
        <dbReference type="PROSITE-ProRule" id="PRU00239"/>
    </source>
</evidence>
<feature type="active site" evidence="5 6">
    <location>
        <position position="190"/>
    </location>
</feature>
<dbReference type="SMART" id="SM00230">
    <property type="entry name" value="CysPc"/>
    <property type="match status" value="1"/>
</dbReference>
<keyword evidence="10" id="KW-1185">Reference proteome</keyword>
<dbReference type="STRING" id="51028.A0A0N4VR90"/>
<evidence type="ECO:0000256" key="2">
    <source>
        <dbReference type="ARBA" id="ARBA00022670"/>
    </source>
</evidence>
<evidence type="ECO:0000313" key="9">
    <source>
        <dbReference type="EMBL" id="VDD97935.1"/>
    </source>
</evidence>
<dbReference type="SUPFAM" id="SSF54001">
    <property type="entry name" value="Cysteine proteinases"/>
    <property type="match status" value="1"/>
</dbReference>
<evidence type="ECO:0000256" key="5">
    <source>
        <dbReference type="PIRSR" id="PIRSR622684-1"/>
    </source>
</evidence>
<reference evidence="9 10" key="2">
    <citation type="submission" date="2018-10" db="EMBL/GenBank/DDBJ databases">
        <authorList>
            <consortium name="Pathogen Informatics"/>
        </authorList>
    </citation>
    <scope>NUCLEOTIDE SEQUENCE [LARGE SCALE GENOMIC DNA]</scope>
</reference>
<sequence>QSPTVIESIDSGAIKQTVVSDCSFVASLAISARYERRFGKRLVTSIIYPQSKNGTPVYNPCGKYMVKLHINGCWRKVVIDDRFPIGEYNEFLCSYSQKKNELWVSLLEKAYMKVMGGYDFPGSNSSIDMNALTGWIPERIPIKKDSSLLEARKIFEKLITRFQQGHCLISLATGKMDVLDAQRAGLVDCHAYAVLDLREVLGKRLLLLKNPWTHLRWKGNYSEKDTINWTPELCKALNYSPSDAQQFDDGNLEKERRKKSSRKKKSINNSTIYTFDYSWRL</sequence>
<comment type="similarity">
    <text evidence="1">Belongs to the peptidase C2 family.</text>
</comment>
<dbReference type="OrthoDB" id="167576at2759"/>
<proteinExistence type="inferred from homology"/>
<feature type="region of interest" description="Disordered" evidence="7">
    <location>
        <begin position="245"/>
        <end position="265"/>
    </location>
</feature>
<dbReference type="GO" id="GO:0006508">
    <property type="term" value="P:proteolysis"/>
    <property type="evidence" value="ECO:0007669"/>
    <property type="project" value="UniProtKB-KW"/>
</dbReference>
<dbReference type="InterPro" id="IPR001300">
    <property type="entry name" value="Peptidase_C2_calpain_cat"/>
</dbReference>
<dbReference type="PANTHER" id="PTHR46143:SF1">
    <property type="entry name" value="CALPAIN-7"/>
    <property type="match status" value="1"/>
</dbReference>
<dbReference type="PRINTS" id="PR00704">
    <property type="entry name" value="CALPAIN"/>
</dbReference>
<feature type="domain" description="Calpain catalytic" evidence="8">
    <location>
        <begin position="1"/>
        <end position="252"/>
    </location>
</feature>
<keyword evidence="4 6" id="KW-0788">Thiol protease</keyword>
<protein>
    <submittedName>
        <fullName evidence="11">Calpain catalytic domain-containing protein</fullName>
    </submittedName>
</protein>
<dbReference type="PANTHER" id="PTHR46143">
    <property type="entry name" value="CALPAIN-7"/>
    <property type="match status" value="1"/>
</dbReference>
<dbReference type="PROSITE" id="PS50203">
    <property type="entry name" value="CALPAIN_CAT"/>
    <property type="match status" value="1"/>
</dbReference>
<dbReference type="InterPro" id="IPR038765">
    <property type="entry name" value="Papain-like_cys_pep_sf"/>
</dbReference>
<keyword evidence="2 6" id="KW-0645">Protease</keyword>
<keyword evidence="3 6" id="KW-0378">Hydrolase</keyword>
<dbReference type="WBParaSite" id="EVEC_0001355501-mRNA-1">
    <property type="protein sequence ID" value="EVEC_0001355501-mRNA-1"/>
    <property type="gene ID" value="EVEC_0001355501"/>
</dbReference>
<dbReference type="CDD" id="cd00044">
    <property type="entry name" value="CysPc"/>
    <property type="match status" value="1"/>
</dbReference>
<gene>
    <name evidence="9" type="ORF">EVEC_LOCUS12686</name>
</gene>
<organism evidence="11">
    <name type="scientific">Enterobius vermicularis</name>
    <name type="common">Human pinworm</name>
    <dbReference type="NCBI Taxonomy" id="51028"/>
    <lineage>
        <taxon>Eukaryota</taxon>
        <taxon>Metazoa</taxon>
        <taxon>Ecdysozoa</taxon>
        <taxon>Nematoda</taxon>
        <taxon>Chromadorea</taxon>
        <taxon>Rhabditida</taxon>
        <taxon>Spirurina</taxon>
        <taxon>Oxyuridomorpha</taxon>
        <taxon>Oxyuroidea</taxon>
        <taxon>Oxyuridae</taxon>
        <taxon>Enterobius</taxon>
    </lineage>
</organism>
<evidence type="ECO:0000313" key="10">
    <source>
        <dbReference type="Proteomes" id="UP000274131"/>
    </source>
</evidence>
<dbReference type="InterPro" id="IPR051297">
    <property type="entry name" value="PalB/RIM13"/>
</dbReference>
<evidence type="ECO:0000259" key="8">
    <source>
        <dbReference type="PROSITE" id="PS50203"/>
    </source>
</evidence>
<evidence type="ECO:0000256" key="3">
    <source>
        <dbReference type="ARBA" id="ARBA00022801"/>
    </source>
</evidence>
<feature type="active site" evidence="5 6">
    <location>
        <position position="22"/>
    </location>
</feature>
<dbReference type="EMBL" id="UXUI01016002">
    <property type="protein sequence ID" value="VDD97935.1"/>
    <property type="molecule type" value="Genomic_DNA"/>
</dbReference>
<dbReference type="Gene3D" id="3.90.70.10">
    <property type="entry name" value="Cysteine proteinases"/>
    <property type="match status" value="1"/>
</dbReference>
<accession>A0A0N4VR90</accession>
<dbReference type="GO" id="GO:0004198">
    <property type="term" value="F:calcium-dependent cysteine-type endopeptidase activity"/>
    <property type="evidence" value="ECO:0007669"/>
    <property type="project" value="InterPro"/>
</dbReference>
<feature type="compositionally biased region" description="Basic residues" evidence="7">
    <location>
        <begin position="256"/>
        <end position="265"/>
    </location>
</feature>
<dbReference type="Pfam" id="PF00648">
    <property type="entry name" value="Peptidase_C2"/>
    <property type="match status" value="1"/>
</dbReference>
<name>A0A0N4VR90_ENTVE</name>
<evidence type="ECO:0000256" key="1">
    <source>
        <dbReference type="ARBA" id="ARBA00007623"/>
    </source>
</evidence>
<evidence type="ECO:0000313" key="11">
    <source>
        <dbReference type="WBParaSite" id="EVEC_0001355501-mRNA-1"/>
    </source>
</evidence>